<evidence type="ECO:0000256" key="2">
    <source>
        <dbReference type="ARBA" id="ARBA00022737"/>
    </source>
</evidence>
<evidence type="ECO:0000256" key="1">
    <source>
        <dbReference type="ARBA" id="ARBA00022574"/>
    </source>
</evidence>
<dbReference type="InterPro" id="IPR042238">
    <property type="entry name" value="Rad28/ERCC8/Ckn1/ATCSA-1"/>
</dbReference>
<dbReference type="Pfam" id="PF00400">
    <property type="entry name" value="WD40"/>
    <property type="match status" value="4"/>
</dbReference>
<accession>A0A1G4MCQ1</accession>
<evidence type="ECO:0000256" key="4">
    <source>
        <dbReference type="ARBA" id="ARBA00023204"/>
    </source>
</evidence>
<dbReference type="OrthoDB" id="361494at2759"/>
<dbReference type="SMART" id="SM00320">
    <property type="entry name" value="WD40"/>
    <property type="match status" value="5"/>
</dbReference>
<dbReference type="PROSITE" id="PS50082">
    <property type="entry name" value="WD_REPEATS_2"/>
    <property type="match status" value="4"/>
</dbReference>
<feature type="repeat" description="WD" evidence="5">
    <location>
        <begin position="49"/>
        <end position="73"/>
    </location>
</feature>
<dbReference type="PANTHER" id="PTHR46202:SF1">
    <property type="entry name" value="DNA EXCISION REPAIR PROTEIN ERCC-8"/>
    <property type="match status" value="1"/>
</dbReference>
<feature type="repeat" description="WD" evidence="5">
    <location>
        <begin position="272"/>
        <end position="314"/>
    </location>
</feature>
<dbReference type="EMBL" id="LT598488">
    <property type="protein sequence ID" value="SCW01644.1"/>
    <property type="molecule type" value="Genomic_DNA"/>
</dbReference>
<keyword evidence="2" id="KW-0677">Repeat</keyword>
<gene>
    <name evidence="6" type="ORF">LAFE_0E04170G</name>
</gene>
<proteinExistence type="predicted"/>
<dbReference type="InterPro" id="IPR019775">
    <property type="entry name" value="WD40_repeat_CS"/>
</dbReference>
<feature type="repeat" description="WD" evidence="5">
    <location>
        <begin position="221"/>
        <end position="263"/>
    </location>
</feature>
<evidence type="ECO:0000313" key="7">
    <source>
        <dbReference type="Proteomes" id="UP000190831"/>
    </source>
</evidence>
<dbReference type="AlphaFoldDB" id="A0A1G4MCQ1"/>
<dbReference type="PROSITE" id="PS50294">
    <property type="entry name" value="WD_REPEATS_REGION"/>
    <property type="match status" value="1"/>
</dbReference>
<dbReference type="STRING" id="4955.A0A1G4MCQ1"/>
<dbReference type="InterPro" id="IPR015943">
    <property type="entry name" value="WD40/YVTN_repeat-like_dom_sf"/>
</dbReference>
<dbReference type="PRINTS" id="PR00320">
    <property type="entry name" value="GPROTEINBRPT"/>
</dbReference>
<evidence type="ECO:0000256" key="3">
    <source>
        <dbReference type="ARBA" id="ARBA00022763"/>
    </source>
</evidence>
<evidence type="ECO:0000313" key="6">
    <source>
        <dbReference type="EMBL" id="SCW01644.1"/>
    </source>
</evidence>
<keyword evidence="7" id="KW-1185">Reference proteome</keyword>
<dbReference type="Proteomes" id="UP000190831">
    <property type="component" value="Chromosome E"/>
</dbReference>
<keyword evidence="1 5" id="KW-0853">WD repeat</keyword>
<keyword evidence="3" id="KW-0227">DNA damage</keyword>
<dbReference type="GO" id="GO:0000109">
    <property type="term" value="C:nucleotide-excision repair complex"/>
    <property type="evidence" value="ECO:0007669"/>
    <property type="project" value="TreeGrafter"/>
</dbReference>
<organism evidence="6 7">
    <name type="scientific">Lachancea fermentati</name>
    <name type="common">Zygosaccharomyces fermentati</name>
    <dbReference type="NCBI Taxonomy" id="4955"/>
    <lineage>
        <taxon>Eukaryota</taxon>
        <taxon>Fungi</taxon>
        <taxon>Dikarya</taxon>
        <taxon>Ascomycota</taxon>
        <taxon>Saccharomycotina</taxon>
        <taxon>Saccharomycetes</taxon>
        <taxon>Saccharomycetales</taxon>
        <taxon>Saccharomycetaceae</taxon>
        <taxon>Lachancea</taxon>
    </lineage>
</organism>
<dbReference type="InterPro" id="IPR020472">
    <property type="entry name" value="WD40_PAC1"/>
</dbReference>
<keyword evidence="4" id="KW-0234">DNA repair</keyword>
<dbReference type="SUPFAM" id="SSF50978">
    <property type="entry name" value="WD40 repeat-like"/>
    <property type="match status" value="1"/>
</dbReference>
<dbReference type="GO" id="GO:0006283">
    <property type="term" value="P:transcription-coupled nucleotide-excision repair"/>
    <property type="evidence" value="ECO:0007669"/>
    <property type="project" value="InterPro"/>
</dbReference>
<reference evidence="7" key="1">
    <citation type="submission" date="2016-03" db="EMBL/GenBank/DDBJ databases">
        <authorList>
            <person name="Devillers H."/>
        </authorList>
    </citation>
    <scope>NUCLEOTIDE SEQUENCE [LARGE SCALE GENOMIC DNA]</scope>
</reference>
<dbReference type="InterPro" id="IPR001680">
    <property type="entry name" value="WD40_rpt"/>
</dbReference>
<dbReference type="GO" id="GO:0043161">
    <property type="term" value="P:proteasome-mediated ubiquitin-dependent protein catabolic process"/>
    <property type="evidence" value="ECO:0007669"/>
    <property type="project" value="TreeGrafter"/>
</dbReference>
<sequence length="413" mass="46441">MNNLNLRWELGKVSTDAFHRAVLKNEFEKLKEATPNVYSHRRSQLSFAISSLALDPTGQFLLSTSEDGSVALWALDEQYVDDKICNKRVRLAKGESREQGPSRPSKTHIVARPGMQGKRPRFRTYIGAPPPPLPVEHHAFAVTSVKWYTQDNGLFFTGSNDEKVKLWDTNSFQVVHSLDIAHRVSQLDTRDDLIAIASEDSHPRLVDLKSMSAAITLGVRHSGMKFGINTAKFSTGSHPMLATGDEDGNARVWDLRMGNKALCDLTEPDTLAKAHAKSCNDLCWNPTGGSEIVTTGNDGKCKVWSLEQGKSKLLLQLGSTDLMRNRFKRRTSHYLMWHGPYVFWNSDYGEVLAFQAHDGKLWNTFEYPLVNTKTTKTPRFQSMALQTSLSNTIGMRMFLGTDHIHGQVLEYRT</sequence>
<evidence type="ECO:0000256" key="5">
    <source>
        <dbReference type="PROSITE-ProRule" id="PRU00221"/>
    </source>
</evidence>
<dbReference type="GO" id="GO:0031464">
    <property type="term" value="C:Cul4A-RING E3 ubiquitin ligase complex"/>
    <property type="evidence" value="ECO:0007669"/>
    <property type="project" value="TreeGrafter"/>
</dbReference>
<feature type="repeat" description="WD" evidence="5">
    <location>
        <begin position="135"/>
        <end position="177"/>
    </location>
</feature>
<dbReference type="InterPro" id="IPR036322">
    <property type="entry name" value="WD40_repeat_dom_sf"/>
</dbReference>
<dbReference type="PROSITE" id="PS00678">
    <property type="entry name" value="WD_REPEATS_1"/>
    <property type="match status" value="1"/>
</dbReference>
<protein>
    <submittedName>
        <fullName evidence="6">LAFE_0E04170g1_1</fullName>
    </submittedName>
</protein>
<dbReference type="GO" id="GO:0000209">
    <property type="term" value="P:protein polyubiquitination"/>
    <property type="evidence" value="ECO:0007669"/>
    <property type="project" value="TreeGrafter"/>
</dbReference>
<dbReference type="PANTHER" id="PTHR46202">
    <property type="entry name" value="DNA EXCISION REPAIR PROTEIN ERCC-8"/>
    <property type="match status" value="1"/>
</dbReference>
<dbReference type="OMA" id="WNSEGSE"/>
<dbReference type="Gene3D" id="2.130.10.10">
    <property type="entry name" value="YVTN repeat-like/Quinoprotein amine dehydrogenase"/>
    <property type="match status" value="1"/>
</dbReference>
<name>A0A1G4MCQ1_LACFM</name>